<feature type="region of interest" description="Disordered" evidence="1">
    <location>
        <begin position="415"/>
        <end position="437"/>
    </location>
</feature>
<reference evidence="3 4" key="1">
    <citation type="submission" date="2022-08" db="EMBL/GenBank/DDBJ databases">
        <title>Aerococcaceae sp. nov isolated from spoiled eye mask.</title>
        <authorList>
            <person name="Zhou G."/>
            <person name="Xie X.-B."/>
            <person name="Shi Q.-S."/>
            <person name="Wang Y.-S."/>
            <person name="Wen X."/>
            <person name="Peng H."/>
            <person name="Yang X.-J."/>
            <person name="Tao H.-B."/>
            <person name="Huang X.-M."/>
        </authorList>
    </citation>
    <scope>NUCLEOTIDE SEQUENCE [LARGE SCALE GENOMIC DNA]</scope>
    <source>
        <strain evidence="4">DM20194951</strain>
    </source>
</reference>
<keyword evidence="4" id="KW-1185">Reference proteome</keyword>
<evidence type="ECO:0000256" key="2">
    <source>
        <dbReference type="SAM" id="SignalP"/>
    </source>
</evidence>
<dbReference type="Proteomes" id="UP001315967">
    <property type="component" value="Chromosome"/>
</dbReference>
<dbReference type="PROSITE" id="PS51257">
    <property type="entry name" value="PROKAR_LIPOPROTEIN"/>
    <property type="match status" value="1"/>
</dbReference>
<protein>
    <recommendedName>
        <fullName evidence="5">DUF5067 domain-containing protein</fullName>
    </recommendedName>
</protein>
<evidence type="ECO:0008006" key="5">
    <source>
        <dbReference type="Google" id="ProtNLM"/>
    </source>
</evidence>
<feature type="signal peptide" evidence="2">
    <location>
        <begin position="1"/>
        <end position="22"/>
    </location>
</feature>
<gene>
    <name evidence="3" type="ORF">NRE15_13980</name>
</gene>
<dbReference type="RefSeq" id="WP_313793474.1">
    <property type="nucleotide sequence ID" value="NZ_CP102453.1"/>
</dbReference>
<feature type="chain" id="PRO_5045975482" description="DUF5067 domain-containing protein" evidence="2">
    <location>
        <begin position="23"/>
        <end position="519"/>
    </location>
</feature>
<sequence length="519" mass="58685">MSIFNKSKRRLTLMVVSVFFLAACDDLSGQYEQFIQEQAADSHETIESVVSDNSEHLMNDVIDTRLVPEFNQVESELHTLEGIEIGETLFASTQSHSQSQDAFEINIRTFKLFEVDSIDESLLKDFGYSEDAAAVVLIHAAITNTTNETFYFPIEELRLSYRDAPMSFLPSQTLYPSASGNLSQILLQNNGEITAGTMVEGYVVYGLNASALESIQAAESFYLNVVPPRQNVDEIVGLGANLLGNELPLFLPITDEAEEEISLNNTYIQDRLTTEWWGTKTLLAAEDVSLTDSDQDVHYQVEKIEVADFEPFENYVDAFQNFNYGQVIVSVQYTVDNQSQHAILPVDGDASLVIGEDEIKSDYALINQLYGEVLQPGESMTVIKTFALDKMRYYDVWQGMNFYIAINTPIDDSYLENQSDDEVGNESTSTDESTDRLNESVDEFLQEDTSIVVNDGWNDEEMDGFEETLDLLFVQFSWEPVYQRYINDDLDIVSQRDEVPNLMLDETPDDIEVIEDTEE</sequence>
<proteinExistence type="predicted"/>
<keyword evidence="2" id="KW-0732">Signal</keyword>
<dbReference type="EMBL" id="CP102453">
    <property type="protein sequence ID" value="UUX33972.1"/>
    <property type="molecule type" value="Genomic_DNA"/>
</dbReference>
<accession>A0ABY5P5I6</accession>
<name>A0ABY5P5I6_9LACT</name>
<evidence type="ECO:0000313" key="3">
    <source>
        <dbReference type="EMBL" id="UUX33972.1"/>
    </source>
</evidence>
<dbReference type="Gene3D" id="2.60.40.4170">
    <property type="match status" value="1"/>
</dbReference>
<evidence type="ECO:0000256" key="1">
    <source>
        <dbReference type="SAM" id="MobiDB-lite"/>
    </source>
</evidence>
<organism evidence="3 4">
    <name type="scientific">Fundicoccus culcitae</name>
    <dbReference type="NCBI Taxonomy" id="2969821"/>
    <lineage>
        <taxon>Bacteria</taxon>
        <taxon>Bacillati</taxon>
        <taxon>Bacillota</taxon>
        <taxon>Bacilli</taxon>
        <taxon>Lactobacillales</taxon>
        <taxon>Aerococcaceae</taxon>
        <taxon>Fundicoccus</taxon>
    </lineage>
</organism>
<evidence type="ECO:0000313" key="4">
    <source>
        <dbReference type="Proteomes" id="UP001315967"/>
    </source>
</evidence>